<evidence type="ECO:0000313" key="3">
    <source>
        <dbReference type="Proteomes" id="UP000007058"/>
    </source>
</evidence>
<dbReference type="InterPro" id="IPR006311">
    <property type="entry name" value="TAT_signal"/>
</dbReference>
<protein>
    <submittedName>
        <fullName evidence="2">Aerobic-type carbon monoxide dehydrogenase, large subunit CoxL/CutL homolog</fullName>
    </submittedName>
</protein>
<dbReference type="GO" id="GO:0016491">
    <property type="term" value="F:oxidoreductase activity"/>
    <property type="evidence" value="ECO:0007669"/>
    <property type="project" value="InterPro"/>
</dbReference>
<organism evidence="2 3">
    <name type="scientific">Paramagnetospirillum magneticum (strain ATCC 700264 / AMB-1)</name>
    <name type="common">Magnetospirillum magneticum</name>
    <dbReference type="NCBI Taxonomy" id="342108"/>
    <lineage>
        <taxon>Bacteria</taxon>
        <taxon>Pseudomonadati</taxon>
        <taxon>Pseudomonadota</taxon>
        <taxon>Alphaproteobacteria</taxon>
        <taxon>Rhodospirillales</taxon>
        <taxon>Magnetospirillaceae</taxon>
        <taxon>Paramagnetospirillum</taxon>
    </lineage>
</organism>
<dbReference type="KEGG" id="mag:amb4196"/>
<evidence type="ECO:0000313" key="2">
    <source>
        <dbReference type="EMBL" id="BAE53000.1"/>
    </source>
</evidence>
<dbReference type="RefSeq" id="WP_011386545.1">
    <property type="nucleotide sequence ID" value="NC_007626.1"/>
</dbReference>
<dbReference type="InterPro" id="IPR000674">
    <property type="entry name" value="Ald_Oxase/Xan_DH_a/b"/>
</dbReference>
<dbReference type="PANTHER" id="PTHR47495:SF2">
    <property type="entry name" value="ALDEHYDE DEHYDROGENASE"/>
    <property type="match status" value="1"/>
</dbReference>
<sequence>MKRAVPTGGIDRRTFLITTAGAGLALAVGDAHADTEAEGWRPNAFVAIGPDGKVTVTVKHLEMGQGVATGLPVLVAEELEVDPAQVSVAFAPADAKRYNNLFWGPSQGTGGSTATANSWEQLRLAGAAAREMLVEAAARILRADAASLSAVNGGVVHSPSGRRLGYGELVSVAAKLTPPSAPALKPASQFRLIGRDGVKRSDSRVKSDGTAQFGADLRLPGMLTALVARPPVWGARPDGHDRKAALAVPGVMAVFPIPSGIAVAASSFWAAHKGREALNARWAEPADKVSTESLRRDWTALLGKAGRPAAARGDAEAILAQAAQRQSATYELPYLAHAPMEPLNCVVRLAPGKCEIWTGCQFQTHDQAMAAKAAGLKPEQVEIHTMLAGGSFGRRANPTSDYIVEGVEVAKVLNTPVRLMWTREDDIAGAYYRPMALHGFEAALDERGMPLAWRHRVVCQSILDGGPFAGMIKDGIDPVSVEGASNLPYAIPNLAVDLHSPKAPVPVLWWRSVGSSHTAFATECFLDELAQAGGKDPLELRRALLADQPRHLAVLELAAAKAGWGSPLPAGKGRGIAVHESFHSFVAQVVEVSIGAKGEIKVDRVVCAVDCGVAVTPDVVRAQMEGGIAFALSAALFGEITLKDGRAEQSNFHDYRCLRMNEMPRVEVHIVPSAAPPTGVGEPGVPPLAPALANAIFAATGKRLRKLPLGEQV</sequence>
<dbReference type="Gene3D" id="3.90.1170.50">
    <property type="entry name" value="Aldehyde oxidase/xanthine dehydrogenase, a/b hammerhead"/>
    <property type="match status" value="1"/>
</dbReference>
<accession>Q2VZH5</accession>
<dbReference type="InterPro" id="IPR052516">
    <property type="entry name" value="N-heterocyclic_Hydroxylase"/>
</dbReference>
<name>Q2VZH5_PARM1</name>
<gene>
    <name evidence="2" type="ordered locus">amb4196</name>
</gene>
<dbReference type="Pfam" id="PF02738">
    <property type="entry name" value="MoCoBD_1"/>
    <property type="match status" value="1"/>
</dbReference>
<dbReference type="PROSITE" id="PS51318">
    <property type="entry name" value="TAT"/>
    <property type="match status" value="1"/>
</dbReference>
<dbReference type="SUPFAM" id="SSF56003">
    <property type="entry name" value="Molybdenum cofactor-binding domain"/>
    <property type="match status" value="2"/>
</dbReference>
<evidence type="ECO:0000259" key="1">
    <source>
        <dbReference type="SMART" id="SM01008"/>
    </source>
</evidence>
<dbReference type="PIRSF" id="PIRSF036389">
    <property type="entry name" value="IOR_B"/>
    <property type="match status" value="1"/>
</dbReference>
<reference evidence="2 3" key="1">
    <citation type="journal article" date="2005" name="DNA Res.">
        <title>Complete genome sequence of the facultative anaerobic magnetotactic bacterium Magnetospirillum sp. strain AMB-1.</title>
        <authorList>
            <person name="Matsunaga T."/>
            <person name="Okamura Y."/>
            <person name="Fukuda Y."/>
            <person name="Wahyudi A.T."/>
            <person name="Murase Y."/>
            <person name="Takeyama H."/>
        </authorList>
    </citation>
    <scope>NUCLEOTIDE SEQUENCE [LARGE SCALE GENOMIC DNA]</scope>
    <source>
        <strain evidence="3">ATCC 700264 / AMB-1</strain>
    </source>
</reference>
<dbReference type="InterPro" id="IPR046867">
    <property type="entry name" value="AldOxase/xan_DH_MoCoBD2"/>
</dbReference>
<dbReference type="AlphaFoldDB" id="Q2VZH5"/>
<feature type="domain" description="Aldehyde oxidase/xanthine dehydrogenase a/b hammerhead" evidence="1">
    <location>
        <begin position="208"/>
        <end position="286"/>
    </location>
</feature>
<dbReference type="InterPro" id="IPR008274">
    <property type="entry name" value="AldOxase/xan_DH_MoCoBD1"/>
</dbReference>
<dbReference type="OrthoDB" id="9767994at2"/>
<dbReference type="Pfam" id="PF20256">
    <property type="entry name" value="MoCoBD_2"/>
    <property type="match status" value="2"/>
</dbReference>
<dbReference type="PANTHER" id="PTHR47495">
    <property type="entry name" value="ALDEHYDE DEHYDROGENASE"/>
    <property type="match status" value="1"/>
</dbReference>
<proteinExistence type="predicted"/>
<dbReference type="InterPro" id="IPR037165">
    <property type="entry name" value="AldOxase/xan_DH_Mopterin-bd_sf"/>
</dbReference>
<dbReference type="Gene3D" id="3.30.365.10">
    <property type="entry name" value="Aldehyde oxidase/xanthine dehydrogenase, molybdopterin binding domain"/>
    <property type="match status" value="4"/>
</dbReference>
<dbReference type="STRING" id="342108.amb4196"/>
<dbReference type="Proteomes" id="UP000007058">
    <property type="component" value="Chromosome"/>
</dbReference>
<keyword evidence="3" id="KW-1185">Reference proteome</keyword>
<dbReference type="SMART" id="SM01008">
    <property type="entry name" value="Ald_Xan_dh_C"/>
    <property type="match status" value="1"/>
</dbReference>
<dbReference type="EMBL" id="AP007255">
    <property type="protein sequence ID" value="BAE53000.1"/>
    <property type="molecule type" value="Genomic_DNA"/>
</dbReference>
<dbReference type="InterPro" id="IPR012368">
    <property type="entry name" value="OxRdtase_Mopterin-bd_su_IorB"/>
</dbReference>
<dbReference type="HOGENOM" id="CLU_013917_0_0_5"/>